<accession>A0A5B7TKX8</accession>
<dbReference type="Gene3D" id="1.10.10.10">
    <property type="entry name" value="Winged helix-like DNA-binding domain superfamily/Winged helix DNA-binding domain"/>
    <property type="match status" value="1"/>
</dbReference>
<dbReference type="InterPro" id="IPR016032">
    <property type="entry name" value="Sig_transdc_resp-reg_C-effctor"/>
</dbReference>
<protein>
    <submittedName>
        <fullName evidence="4">Sigma-70 family RNA polymerase sigma factor</fullName>
    </submittedName>
</protein>
<evidence type="ECO:0000256" key="1">
    <source>
        <dbReference type="SAM" id="Coils"/>
    </source>
</evidence>
<dbReference type="RefSeq" id="WP_138947856.1">
    <property type="nucleotide sequence ID" value="NZ_CP040749.1"/>
</dbReference>
<gene>
    <name evidence="4" type="ORF">FF125_00030</name>
</gene>
<dbReference type="InterPro" id="IPR015943">
    <property type="entry name" value="WD40/YVTN_repeat-like_dom_sf"/>
</dbReference>
<evidence type="ECO:0000313" key="5">
    <source>
        <dbReference type="Proteomes" id="UP000306229"/>
    </source>
</evidence>
<dbReference type="SUPFAM" id="SSF50998">
    <property type="entry name" value="Quinoprotein alcohol dehydrogenase-like"/>
    <property type="match status" value="1"/>
</dbReference>
<reference evidence="4 5" key="1">
    <citation type="submission" date="2019-05" db="EMBL/GenBank/DDBJ databases">
        <title>Algicella ahnfeltiae gen. nov., sp. nov., a novel marine bacterium of the family Flavobacteriaceae isolated from a red alga.</title>
        <authorList>
            <person name="Nedashkovskaya O.I."/>
            <person name="Kukhlevskiy A.D."/>
            <person name="Kim S.-G."/>
            <person name="Zhukova N.V."/>
            <person name="Mikhailov V.V."/>
        </authorList>
    </citation>
    <scope>NUCLEOTIDE SEQUENCE [LARGE SCALE GENOMIC DNA]</scope>
    <source>
        <strain evidence="4 5">10Alg115</strain>
    </source>
</reference>
<dbReference type="KEGG" id="fbe:FF125_00030"/>
<feature type="transmembrane region" description="Helical" evidence="2">
    <location>
        <begin position="730"/>
        <end position="750"/>
    </location>
</feature>
<dbReference type="SUPFAM" id="SSF46894">
    <property type="entry name" value="C-terminal effector domain of the bipartite response regulators"/>
    <property type="match status" value="1"/>
</dbReference>
<keyword evidence="5" id="KW-1185">Reference proteome</keyword>
<sequence length="932" mass="108242">MKVIQLLLLLLLPLTFFGQETPPILKFSSNTYQAENQNWAVTQNAENFIFVANNEGLLEYNGAKWMLYPSPNNTIMRSILAVKDKIFTGAYMEFGFWKRNDEGLLIYTSLSDKIKSELIEDENIWNIKAFDNWVIFQSYDRLYFYNVENNELNYFTDKGNYYRIFEINNTIYIFKNNGNLYKLEIGKEVLIAHIPDSYKVKFVLNIFESDNEDLILVTRNKGFFKIGKEVVTKWSISGDHIFDEFQIYSGVQLLDKTYMLGTISAGIIHLSQDGELINTINQSNGLSNNTILNLFEDASGNVWSALDNGIDCLNMQSYIREYNDNGGTVGTTYSSIIHNGKLYVGTNQGLFYKSTLVNEPLKLVEGTKGQVWSLFVYENELLCGHTSGTFLIKDNTSEQISDIPGTWNFREFPNHPELLLQGHYSGMSILERKNNKWVLKNKIKGFENSARFFEILGNSEIWINHEYKGVYKLWLNNNYTAFEKVILFSDVPKGKGSSILKYDDDLLYSYQEGVFKLTGSGENFVKDTALSKLIVKDEYISGKLVKDSKQRLWSFNKSSINYAEKGPIPGKIEIKSIPIQNYWRNTTVSFENITHLKDNLYIIGKTNGYVLVDLDKYNKTPHKIFLNDIIVKAKDSVFNVLVNENGHFNYNENVLQFNFSTPRYNKYEFVNYQYKLDNYQTDWSNWTASPNVIFDKLPFGGYTFTVRSKVGNQVSDNTVNYTFEIARPTYLSNFAIGGYLLLILISGFITHRLYKRHYKKQHLELIEQNQRQIEVNRISNEQEVIKLRNEKLNQEIESKNRELAISTMSIVKRNEVLRKVKKELKSNIGLSKDDDVFKLIDKNLENTKDWNLFKDAFNSADKDFLKRAKILYPDLTHNDLKFCAYLRLNLSSKEIAPLLNISVKSVEVRRYRLRKKMKLKHEINLTDHILDI</sequence>
<feature type="domain" description="HTH luxR-type" evidence="3">
    <location>
        <begin position="872"/>
        <end position="929"/>
    </location>
</feature>
<organism evidence="4 5">
    <name type="scientific">Aureibaculum algae</name>
    <dbReference type="NCBI Taxonomy" id="2584122"/>
    <lineage>
        <taxon>Bacteria</taxon>
        <taxon>Pseudomonadati</taxon>
        <taxon>Bacteroidota</taxon>
        <taxon>Flavobacteriia</taxon>
        <taxon>Flavobacteriales</taxon>
        <taxon>Flavobacteriaceae</taxon>
        <taxon>Aureibaculum</taxon>
    </lineage>
</organism>
<name>A0A5B7TKX8_9FLAO</name>
<feature type="coiled-coil region" evidence="1">
    <location>
        <begin position="775"/>
        <end position="809"/>
    </location>
</feature>
<evidence type="ECO:0000256" key="2">
    <source>
        <dbReference type="SAM" id="Phobius"/>
    </source>
</evidence>
<keyword evidence="2" id="KW-0812">Transmembrane</keyword>
<dbReference type="InterPro" id="IPR000792">
    <property type="entry name" value="Tscrpt_reg_LuxR_C"/>
</dbReference>
<dbReference type="SMART" id="SM00421">
    <property type="entry name" value="HTH_LUXR"/>
    <property type="match status" value="1"/>
</dbReference>
<dbReference type="Proteomes" id="UP000306229">
    <property type="component" value="Chromosome"/>
</dbReference>
<dbReference type="AlphaFoldDB" id="A0A5B7TKX8"/>
<dbReference type="EMBL" id="CP040749">
    <property type="protein sequence ID" value="QCX36895.1"/>
    <property type="molecule type" value="Genomic_DNA"/>
</dbReference>
<proteinExistence type="predicted"/>
<keyword evidence="1" id="KW-0175">Coiled coil</keyword>
<keyword evidence="2" id="KW-1133">Transmembrane helix</keyword>
<dbReference type="InterPro" id="IPR036388">
    <property type="entry name" value="WH-like_DNA-bd_sf"/>
</dbReference>
<dbReference type="GO" id="GO:0003677">
    <property type="term" value="F:DNA binding"/>
    <property type="evidence" value="ECO:0007669"/>
    <property type="project" value="InterPro"/>
</dbReference>
<keyword evidence="2" id="KW-0472">Membrane</keyword>
<evidence type="ECO:0000259" key="3">
    <source>
        <dbReference type="SMART" id="SM00421"/>
    </source>
</evidence>
<dbReference type="InterPro" id="IPR013783">
    <property type="entry name" value="Ig-like_fold"/>
</dbReference>
<dbReference type="InterPro" id="IPR011047">
    <property type="entry name" value="Quinoprotein_ADH-like_sf"/>
</dbReference>
<dbReference type="OrthoDB" id="1090267at2"/>
<dbReference type="Gene3D" id="2.130.10.10">
    <property type="entry name" value="YVTN repeat-like/Quinoprotein amine dehydrogenase"/>
    <property type="match status" value="2"/>
</dbReference>
<evidence type="ECO:0000313" key="4">
    <source>
        <dbReference type="EMBL" id="QCX36895.1"/>
    </source>
</evidence>
<dbReference type="Gene3D" id="2.60.40.10">
    <property type="entry name" value="Immunoglobulins"/>
    <property type="match status" value="1"/>
</dbReference>
<dbReference type="GO" id="GO:0006355">
    <property type="term" value="P:regulation of DNA-templated transcription"/>
    <property type="evidence" value="ECO:0007669"/>
    <property type="project" value="InterPro"/>
</dbReference>